<dbReference type="GO" id="GO:0015369">
    <property type="term" value="F:calcium:proton antiporter activity"/>
    <property type="evidence" value="ECO:0007669"/>
    <property type="project" value="TreeGrafter"/>
</dbReference>
<evidence type="ECO:0000256" key="9">
    <source>
        <dbReference type="SAM" id="MobiDB-lite"/>
    </source>
</evidence>
<feature type="transmembrane region" description="Helical" evidence="10">
    <location>
        <begin position="605"/>
        <end position="624"/>
    </location>
</feature>
<feature type="region of interest" description="Disordered" evidence="9">
    <location>
        <begin position="1"/>
        <end position="194"/>
    </location>
</feature>
<feature type="compositionally biased region" description="Polar residues" evidence="9">
    <location>
        <begin position="99"/>
        <end position="118"/>
    </location>
</feature>
<feature type="compositionally biased region" description="Low complexity" evidence="9">
    <location>
        <begin position="12"/>
        <end position="29"/>
    </location>
</feature>
<keyword evidence="8 10" id="KW-0472">Membrane</keyword>
<dbReference type="InterPro" id="IPR044880">
    <property type="entry name" value="NCX_ion-bd_dom_sf"/>
</dbReference>
<dbReference type="InParanoid" id="A8QAI0"/>
<evidence type="ECO:0000256" key="7">
    <source>
        <dbReference type="ARBA" id="ARBA00023065"/>
    </source>
</evidence>
<accession>A8QAI0</accession>
<feature type="compositionally biased region" description="Basic and acidic residues" evidence="9">
    <location>
        <begin position="136"/>
        <end position="145"/>
    </location>
</feature>
<keyword evidence="4" id="KW-0597">Phosphoprotein</keyword>
<evidence type="ECO:0000313" key="14">
    <source>
        <dbReference type="Proteomes" id="UP000008837"/>
    </source>
</evidence>
<dbReference type="RefSeq" id="XP_001729272.1">
    <property type="nucleotide sequence ID" value="XM_001729220.1"/>
</dbReference>
<feature type="compositionally biased region" description="Basic and acidic residues" evidence="9">
    <location>
        <begin position="799"/>
        <end position="819"/>
    </location>
</feature>
<feature type="transmembrane region" description="Helical" evidence="10">
    <location>
        <begin position="1056"/>
        <end position="1073"/>
    </location>
</feature>
<dbReference type="FunCoup" id="A8QAI0">
    <property type="interactions" value="90"/>
</dbReference>
<dbReference type="GO" id="GO:0012505">
    <property type="term" value="C:endomembrane system"/>
    <property type="evidence" value="ECO:0007669"/>
    <property type="project" value="UniProtKB-SubCell"/>
</dbReference>
<feature type="compositionally biased region" description="Basic and acidic residues" evidence="9">
    <location>
        <begin position="171"/>
        <end position="185"/>
    </location>
</feature>
<feature type="transmembrane region" description="Helical" evidence="10">
    <location>
        <begin position="571"/>
        <end position="593"/>
    </location>
</feature>
<feature type="compositionally biased region" description="Pro residues" evidence="9">
    <location>
        <begin position="1"/>
        <end position="11"/>
    </location>
</feature>
<keyword evidence="6 10" id="KW-1133">Transmembrane helix</keyword>
<dbReference type="InterPro" id="IPR004837">
    <property type="entry name" value="NaCa_Exmemb"/>
</dbReference>
<evidence type="ECO:0000256" key="1">
    <source>
        <dbReference type="ARBA" id="ARBA00004127"/>
    </source>
</evidence>
<dbReference type="PANTHER" id="PTHR31503">
    <property type="entry name" value="VACUOLAR CALCIUM ION TRANSPORTER"/>
    <property type="match status" value="1"/>
</dbReference>
<keyword evidence="14" id="KW-1185">Reference proteome</keyword>
<comment type="similarity">
    <text evidence="2">Belongs to the Ca(2+):cation antiporter (CaCA) (TC 2.A.19) family.</text>
</comment>
<dbReference type="GO" id="GO:0005774">
    <property type="term" value="C:vacuolar membrane"/>
    <property type="evidence" value="ECO:0007669"/>
    <property type="project" value="UniProtKB-ARBA"/>
</dbReference>
<feature type="transmembrane region" description="Helical" evidence="10">
    <location>
        <begin position="410"/>
        <end position="436"/>
    </location>
</feature>
<feature type="transmembrane region" description="Helical" evidence="10">
    <location>
        <begin position="986"/>
        <end position="1005"/>
    </location>
</feature>
<dbReference type="Proteomes" id="UP000008837">
    <property type="component" value="Unassembled WGS sequence"/>
</dbReference>
<dbReference type="OrthoDB" id="16982at2759"/>
<evidence type="ECO:0000256" key="10">
    <source>
        <dbReference type="SAM" id="Phobius"/>
    </source>
</evidence>
<evidence type="ECO:0000259" key="11">
    <source>
        <dbReference type="Pfam" id="PF01699"/>
    </source>
</evidence>
<feature type="transmembrane region" description="Helical" evidence="10">
    <location>
        <begin position="945"/>
        <end position="965"/>
    </location>
</feature>
<feature type="transmembrane region" description="Helical" evidence="10">
    <location>
        <begin position="915"/>
        <end position="933"/>
    </location>
</feature>
<dbReference type="Gene3D" id="1.20.1420.30">
    <property type="entry name" value="NCX, central ion-binding region"/>
    <property type="match status" value="2"/>
</dbReference>
<feature type="transmembrane region" description="Helical" evidence="10">
    <location>
        <begin position="739"/>
        <end position="759"/>
    </location>
</feature>
<sequence>MAPAAREPPAPKANAQPVSPRSSARPSSQLFTRRATVAGPSTSHITDSSDRSSSRDGPLDEPDRGEALIRQRIRERKREKWLKHHDYQTDVPHSFLSDGGNSQVAPSFSTPAHVATSSIRDHGKSPDVSRWAHLPRSSDRLRPGLDDDPTLQTHSDIFGTDTALSVEDEDKYANEHGTDDGHHDDGDGEYFDGEDDDDEDLDFTVKDRQDALNIEHPFGLPIWKPALYKKSRSIQRTADNALKCTPGLRTSRSSMLGNVVWLLLFGVWISLICFFLSTLLYCVPRGGFMYAHTLYGLGTYILWPFGNYIEAECSHADGHRHGPCRLPTVHEHEIKDEEDENLEHVDTQPNSECSPLTAHGNSALYGGVQNDEEDGHLSEEERILQERKLYHYVFDENGNDIGVPSRIGGIIAYGLVYGLVLFPVLGVVCVLCWGLVVTIPMAKLTWVLIKNLASQPLALHFRSPLQIDTRVLKVKNSSDAQSMLHPGHMAPLLKRKHRKKGTSKRRSVILVCSYRAMGLEYFKYTVGGVNIVFINTIPFIFLTQVMFYVLRPYCRSHGITSGLWATLSNDALIFIMSLASVLPLSYFIGMAVASISTQSSIGMGAVINATFGSIIELILYSIALTDGKASLVEGSIIGSILAAVLLMPGLSMCSGATRLKEQSFNSRSAGVTSTMLIMAIIGILTPTIFYQIYGKFELDCSGCPDDVTDVKDRFRCEKCSYEHISPLADPFFQTNVKGLIYACAVILLLAYAIGLWFSLRTHASQIWNSTPNIMQPEPLPPPLHRASVYKRLFPPHEDAAHLPLHHDGQNHTEQDESSSRVENQTANHTSIPATDGSHGGSSETQVHKSSKPRPSDDILLDAAARMYQYLFNQHKVDDPVQGNEDHLHAQQPDANGNGVSQGGHDAPSWNRSTSLSVLLGCTVMYAIIAEIIVDLVDVVIDGSGLSPKFIGVTLFALVPNTTEFMNAMSFAMNGNIALSLEIGSAYALQVCLIQIPVLVGFSAIYNSSYKQPIGDMALHSFTLIFPRWDIISILFSIFLLTYTYNEARSNYHRGSVLILAYLVLIVGFFYAPSVDLDDPAQEKGRRVFAL</sequence>
<feature type="domain" description="Sodium/calcium exchanger membrane region" evidence="11">
    <location>
        <begin position="572"/>
        <end position="698"/>
    </location>
</feature>
<keyword evidence="7" id="KW-0406">Ion transport</keyword>
<evidence type="ECO:0000259" key="12">
    <source>
        <dbReference type="Pfam" id="PF03733"/>
    </source>
</evidence>
<reference evidence="13 14" key="1">
    <citation type="journal article" date="2007" name="Proc. Natl. Acad. Sci. U.S.A.">
        <title>Dandruff-associated Malassezia genomes reveal convergent and divergent virulence traits shared with plant and human fungal pathogens.</title>
        <authorList>
            <person name="Xu J."/>
            <person name="Saunders C.W."/>
            <person name="Hu P."/>
            <person name="Grant R.A."/>
            <person name="Boekhout T."/>
            <person name="Kuramae E.E."/>
            <person name="Kronstad J.W."/>
            <person name="Deangelis Y.M."/>
            <person name="Reeder N.L."/>
            <person name="Johnstone K.R."/>
            <person name="Leland M."/>
            <person name="Fieno A.M."/>
            <person name="Begley W.M."/>
            <person name="Sun Y."/>
            <person name="Lacey M.P."/>
            <person name="Chaudhary T."/>
            <person name="Keough T."/>
            <person name="Chu L."/>
            <person name="Sears R."/>
            <person name="Yuan B."/>
            <person name="Dawson T.L.Jr."/>
        </authorList>
    </citation>
    <scope>NUCLEOTIDE SEQUENCE [LARGE SCALE GENOMIC DNA]</scope>
    <source>
        <strain evidence="14">ATCC MYA-4612 / CBS 7966</strain>
    </source>
</reference>
<feature type="compositionally biased region" description="Basic and acidic residues" evidence="9">
    <location>
        <begin position="47"/>
        <end position="69"/>
    </location>
</feature>
<evidence type="ECO:0000256" key="2">
    <source>
        <dbReference type="ARBA" id="ARBA00008170"/>
    </source>
</evidence>
<dbReference type="VEuPathDB" id="FungiDB:MGL_3739"/>
<organism evidence="13 14">
    <name type="scientific">Malassezia globosa (strain ATCC MYA-4612 / CBS 7966)</name>
    <name type="common">Dandruff-associated fungus</name>
    <dbReference type="NCBI Taxonomy" id="425265"/>
    <lineage>
        <taxon>Eukaryota</taxon>
        <taxon>Fungi</taxon>
        <taxon>Dikarya</taxon>
        <taxon>Basidiomycota</taxon>
        <taxon>Ustilaginomycotina</taxon>
        <taxon>Malasseziomycetes</taxon>
        <taxon>Malasseziales</taxon>
        <taxon>Malasseziaceae</taxon>
        <taxon>Malassezia</taxon>
    </lineage>
</organism>
<comment type="caution">
    <text evidence="13">The sequence shown here is derived from an EMBL/GenBank/DDBJ whole genome shotgun (WGS) entry which is preliminary data.</text>
</comment>
<name>A8QAI0_MALGO</name>
<keyword evidence="3" id="KW-0813">Transport</keyword>
<dbReference type="InterPro" id="IPR004713">
    <property type="entry name" value="CaH_exchang"/>
</dbReference>
<feature type="region of interest" description="Disordered" evidence="9">
    <location>
        <begin position="878"/>
        <end position="906"/>
    </location>
</feature>
<dbReference type="GO" id="GO:0006874">
    <property type="term" value="P:intracellular calcium ion homeostasis"/>
    <property type="evidence" value="ECO:0007669"/>
    <property type="project" value="TreeGrafter"/>
</dbReference>
<dbReference type="EMBL" id="AAYY01000014">
    <property type="protein sequence ID" value="EDP42058.1"/>
    <property type="molecule type" value="Genomic_DNA"/>
</dbReference>
<dbReference type="PANTHER" id="PTHR31503:SF10">
    <property type="entry name" value="VNX1 PROTEIN"/>
    <property type="match status" value="1"/>
</dbReference>
<feature type="domain" description="Inner membrane component" evidence="12">
    <location>
        <begin position="256"/>
        <end position="307"/>
    </location>
</feature>
<dbReference type="InterPro" id="IPR005185">
    <property type="entry name" value="YccF"/>
</dbReference>
<feature type="transmembrane region" description="Helical" evidence="10">
    <location>
        <begin position="669"/>
        <end position="689"/>
    </location>
</feature>
<dbReference type="KEGG" id="mgl:MGL_3739"/>
<feature type="compositionally biased region" description="Basic residues" evidence="9">
    <location>
        <begin position="71"/>
        <end position="83"/>
    </location>
</feature>
<feature type="transmembrane region" description="Helical" evidence="10">
    <location>
        <begin position="636"/>
        <end position="657"/>
    </location>
</feature>
<feature type="transmembrane region" description="Helical" evidence="10">
    <location>
        <begin position="259"/>
        <end position="281"/>
    </location>
</feature>
<evidence type="ECO:0000256" key="3">
    <source>
        <dbReference type="ARBA" id="ARBA00022448"/>
    </source>
</evidence>
<dbReference type="AlphaFoldDB" id="A8QAI0"/>
<feature type="compositionally biased region" description="Polar residues" evidence="9">
    <location>
        <begin position="820"/>
        <end position="832"/>
    </location>
</feature>
<keyword evidence="5 10" id="KW-0812">Transmembrane</keyword>
<comment type="subcellular location">
    <subcellularLocation>
        <location evidence="1">Endomembrane system</location>
        <topology evidence="1">Multi-pass membrane protein</topology>
    </subcellularLocation>
</comment>
<feature type="compositionally biased region" description="Basic and acidic residues" evidence="9">
    <location>
        <begin position="878"/>
        <end position="888"/>
    </location>
</feature>
<feature type="region of interest" description="Disordered" evidence="9">
    <location>
        <begin position="799"/>
        <end position="855"/>
    </location>
</feature>
<dbReference type="Pfam" id="PF03733">
    <property type="entry name" value="YccF"/>
    <property type="match status" value="1"/>
</dbReference>
<evidence type="ECO:0008006" key="15">
    <source>
        <dbReference type="Google" id="ProtNLM"/>
    </source>
</evidence>
<protein>
    <recommendedName>
        <fullName evidence="15">Sodium/calcium exchanger membrane region domain-containing protein</fullName>
    </recommendedName>
</protein>
<dbReference type="STRING" id="425265.A8QAI0"/>
<evidence type="ECO:0000256" key="6">
    <source>
        <dbReference type="ARBA" id="ARBA00022989"/>
    </source>
</evidence>
<feature type="domain" description="Sodium/calcium exchanger membrane region" evidence="11">
    <location>
        <begin position="915"/>
        <end position="1069"/>
    </location>
</feature>
<dbReference type="GeneID" id="5853578"/>
<evidence type="ECO:0000256" key="8">
    <source>
        <dbReference type="ARBA" id="ARBA00023136"/>
    </source>
</evidence>
<evidence type="ECO:0000256" key="5">
    <source>
        <dbReference type="ARBA" id="ARBA00022692"/>
    </source>
</evidence>
<feature type="transmembrane region" description="Helical" evidence="10">
    <location>
        <begin position="524"/>
        <end position="551"/>
    </location>
</feature>
<proteinExistence type="inferred from homology"/>
<feature type="transmembrane region" description="Helical" evidence="10">
    <location>
        <begin position="1025"/>
        <end position="1044"/>
    </location>
</feature>
<dbReference type="FunFam" id="1.20.1420.30:FF:000014">
    <property type="entry name" value="Cation/H+ exchanger protein 2"/>
    <property type="match status" value="1"/>
</dbReference>
<evidence type="ECO:0000313" key="13">
    <source>
        <dbReference type="EMBL" id="EDP42058.1"/>
    </source>
</evidence>
<dbReference type="Pfam" id="PF01699">
    <property type="entry name" value="Na_Ca_ex"/>
    <property type="match status" value="2"/>
</dbReference>
<gene>
    <name evidence="13" type="ORF">MGL_3739</name>
</gene>
<evidence type="ECO:0000256" key="4">
    <source>
        <dbReference type="ARBA" id="ARBA00022553"/>
    </source>
</evidence>
<dbReference type="OMA" id="PQWDMIT"/>